<dbReference type="Proteomes" id="UP000319859">
    <property type="component" value="Unassembled WGS sequence"/>
</dbReference>
<keyword evidence="3 5" id="KW-0732">Signal</keyword>
<evidence type="ECO:0000256" key="4">
    <source>
        <dbReference type="RuleBase" id="RU003744"/>
    </source>
</evidence>
<sequence>MGRVMGHRMRRGWTRQAKIWALGLALAAGALMAPAWAPAGAAAPGSAKSGGTLELVRQRGALRCGVNTGLPGFGAPDSQGEWTGLDVDICRAVAAAVLGDARKVQFIPLSGRQRFSSLLSGDIDLLSRNTTWTLSRDVQGMDFAPPVYYDGQAFMVRRSFRARSVRELNGATICVQQGTTTELNLADYFQSTGMSYKPLAIEDLGELVAAFFSGRCDAYTTDASALAATRAAQTVSADDYLILPELISKEPLAPAVRKDDEQWFDIVKWTVFALIEAEERGITKANVRDNLGSAAPGVQRLLGVRTGAGLGKSLGLDDDWAVRIVSQVGNYGEVFERNVGRNSVLRLDRGLNALWNQGGLMYAMPIR</sequence>
<dbReference type="GO" id="GO:0006865">
    <property type="term" value="P:amino acid transport"/>
    <property type="evidence" value="ECO:0007669"/>
    <property type="project" value="TreeGrafter"/>
</dbReference>
<dbReference type="CDD" id="cd13692">
    <property type="entry name" value="PBP2_BztA"/>
    <property type="match status" value="1"/>
</dbReference>
<gene>
    <name evidence="7" type="ORF">FBZ89_103206</name>
</gene>
<name>A0A560FLT2_9PROT</name>
<keyword evidence="2" id="KW-0813">Transport</keyword>
<dbReference type="EMBL" id="VITN01000003">
    <property type="protein sequence ID" value="TWB22583.1"/>
    <property type="molecule type" value="Genomic_DNA"/>
</dbReference>
<dbReference type="SMART" id="SM00062">
    <property type="entry name" value="PBPb"/>
    <property type="match status" value="1"/>
</dbReference>
<feature type="chain" id="PRO_5022124195" evidence="5">
    <location>
        <begin position="38"/>
        <end position="367"/>
    </location>
</feature>
<dbReference type="PROSITE" id="PS01039">
    <property type="entry name" value="SBP_BACTERIAL_3"/>
    <property type="match status" value="1"/>
</dbReference>
<comment type="caution">
    <text evidence="7">The sequence shown here is derived from an EMBL/GenBank/DDBJ whole genome shotgun (WGS) entry which is preliminary data.</text>
</comment>
<evidence type="ECO:0000256" key="2">
    <source>
        <dbReference type="ARBA" id="ARBA00022448"/>
    </source>
</evidence>
<dbReference type="AlphaFoldDB" id="A0A560FLT2"/>
<dbReference type="SUPFAM" id="SSF53850">
    <property type="entry name" value="Periplasmic binding protein-like II"/>
    <property type="match status" value="1"/>
</dbReference>
<proteinExistence type="inferred from homology"/>
<evidence type="ECO:0000256" key="5">
    <source>
        <dbReference type="SAM" id="SignalP"/>
    </source>
</evidence>
<protein>
    <submittedName>
        <fullName evidence="7">General L-amino acid-binding protein</fullName>
    </submittedName>
</protein>
<feature type="domain" description="Solute-binding protein family 3/N-terminal" evidence="6">
    <location>
        <begin position="61"/>
        <end position="290"/>
    </location>
</feature>
<feature type="signal peptide" evidence="5">
    <location>
        <begin position="1"/>
        <end position="37"/>
    </location>
</feature>
<accession>A0A560FLT2</accession>
<dbReference type="InterPro" id="IPR001638">
    <property type="entry name" value="Solute-binding_3/MltF_N"/>
</dbReference>
<dbReference type="Gene3D" id="3.40.190.10">
    <property type="entry name" value="Periplasmic binding protein-like II"/>
    <property type="match status" value="2"/>
</dbReference>
<evidence type="ECO:0000256" key="1">
    <source>
        <dbReference type="ARBA" id="ARBA00010333"/>
    </source>
</evidence>
<dbReference type="PANTHER" id="PTHR30085">
    <property type="entry name" value="AMINO ACID ABC TRANSPORTER PERMEASE"/>
    <property type="match status" value="1"/>
</dbReference>
<evidence type="ECO:0000313" key="7">
    <source>
        <dbReference type="EMBL" id="TWB22583.1"/>
    </source>
</evidence>
<dbReference type="InterPro" id="IPR051455">
    <property type="entry name" value="Bact_solute-bind_prot3"/>
</dbReference>
<organism evidence="7 8">
    <name type="scientific">Nitrospirillum amazonense</name>
    <dbReference type="NCBI Taxonomy" id="28077"/>
    <lineage>
        <taxon>Bacteria</taxon>
        <taxon>Pseudomonadati</taxon>
        <taxon>Pseudomonadota</taxon>
        <taxon>Alphaproteobacteria</taxon>
        <taxon>Rhodospirillales</taxon>
        <taxon>Azospirillaceae</taxon>
        <taxon>Nitrospirillum</taxon>
    </lineage>
</organism>
<evidence type="ECO:0000256" key="3">
    <source>
        <dbReference type="ARBA" id="ARBA00022729"/>
    </source>
</evidence>
<dbReference type="PANTHER" id="PTHR30085:SF7">
    <property type="entry name" value="AMINO-ACID ABC TRANSPORTER-BINDING PROTEIN YHDW-RELATED"/>
    <property type="match status" value="1"/>
</dbReference>
<evidence type="ECO:0000259" key="6">
    <source>
        <dbReference type="SMART" id="SM00062"/>
    </source>
</evidence>
<evidence type="ECO:0000313" key="8">
    <source>
        <dbReference type="Proteomes" id="UP000319859"/>
    </source>
</evidence>
<dbReference type="Pfam" id="PF00497">
    <property type="entry name" value="SBP_bac_3"/>
    <property type="match status" value="1"/>
</dbReference>
<dbReference type="InterPro" id="IPR018313">
    <property type="entry name" value="SBP_3_CS"/>
</dbReference>
<reference evidence="7 8" key="1">
    <citation type="submission" date="2019-06" db="EMBL/GenBank/DDBJ databases">
        <title>Genomic Encyclopedia of Type Strains, Phase IV (KMG-V): Genome sequencing to study the core and pangenomes of soil and plant-associated prokaryotes.</title>
        <authorList>
            <person name="Whitman W."/>
        </authorList>
    </citation>
    <scope>NUCLEOTIDE SEQUENCE [LARGE SCALE GENOMIC DNA]</scope>
    <source>
        <strain evidence="7 8">BR 11880</strain>
    </source>
</reference>
<comment type="similarity">
    <text evidence="1 4">Belongs to the bacterial solute-binding protein 3 family.</text>
</comment>